<dbReference type="InterPro" id="IPR025877">
    <property type="entry name" value="MobA-like_NTP_Trfase"/>
</dbReference>
<evidence type="ECO:0000256" key="1">
    <source>
        <dbReference type="ARBA" id="ARBA00022679"/>
    </source>
</evidence>
<dbReference type="PANTHER" id="PTHR19136:SF81">
    <property type="entry name" value="MOLYBDENUM COFACTOR GUANYLYLTRANSFERASE"/>
    <property type="match status" value="1"/>
</dbReference>
<dbReference type="InterPro" id="IPR029044">
    <property type="entry name" value="Nucleotide-diphossugar_trans"/>
</dbReference>
<gene>
    <name evidence="3" type="ORF">UFOPK2761_02055</name>
</gene>
<feature type="domain" description="MobA-like NTP transferase" evidence="2">
    <location>
        <begin position="23"/>
        <end position="174"/>
    </location>
</feature>
<dbReference type="Gene3D" id="3.90.550.10">
    <property type="entry name" value="Spore Coat Polysaccharide Biosynthesis Protein SpsA, Chain A"/>
    <property type="match status" value="1"/>
</dbReference>
<dbReference type="PANTHER" id="PTHR19136">
    <property type="entry name" value="MOLYBDENUM COFACTOR GUANYLYLTRANSFERASE"/>
    <property type="match status" value="1"/>
</dbReference>
<dbReference type="AlphaFoldDB" id="A0A6J6TYU7"/>
<evidence type="ECO:0000259" key="2">
    <source>
        <dbReference type="Pfam" id="PF12804"/>
    </source>
</evidence>
<name>A0A6J6TYU7_9ZZZZ</name>
<reference evidence="3" key="1">
    <citation type="submission" date="2020-05" db="EMBL/GenBank/DDBJ databases">
        <authorList>
            <person name="Chiriac C."/>
            <person name="Salcher M."/>
            <person name="Ghai R."/>
            <person name="Kavagutti S V."/>
        </authorList>
    </citation>
    <scope>NUCLEOTIDE SEQUENCE</scope>
</reference>
<sequence>MSPSPSSPPPVPSSPSALGAFSAVVLAGGTAARMGGIDKASVELGGRTLLAHALEAVLDAREVVVVGDEVPTDRPVTFVREDPRHGGPVAGLLTGRDALLRPPPLLAVLAVDMPRVTPATFDRLRAGVDDADGARLLDPGGRHPLALVLRTDRLDGVRPDREGQHGMALRALLAPLRLAEVPTVGDEHRDVDTWEDLRDLAED</sequence>
<protein>
    <submittedName>
        <fullName evidence="3">Unannotated protein</fullName>
    </submittedName>
</protein>
<dbReference type="GO" id="GO:0016779">
    <property type="term" value="F:nucleotidyltransferase activity"/>
    <property type="evidence" value="ECO:0007669"/>
    <property type="project" value="TreeGrafter"/>
</dbReference>
<dbReference type="Pfam" id="PF12804">
    <property type="entry name" value="NTP_transf_3"/>
    <property type="match status" value="1"/>
</dbReference>
<dbReference type="EMBL" id="CAEZYQ010000015">
    <property type="protein sequence ID" value="CAB4752326.1"/>
    <property type="molecule type" value="Genomic_DNA"/>
</dbReference>
<accession>A0A6J6TYU7</accession>
<keyword evidence="1" id="KW-0808">Transferase</keyword>
<proteinExistence type="predicted"/>
<evidence type="ECO:0000313" key="3">
    <source>
        <dbReference type="EMBL" id="CAB4752326.1"/>
    </source>
</evidence>
<dbReference type="SUPFAM" id="SSF53448">
    <property type="entry name" value="Nucleotide-diphospho-sugar transferases"/>
    <property type="match status" value="1"/>
</dbReference>
<organism evidence="3">
    <name type="scientific">freshwater metagenome</name>
    <dbReference type="NCBI Taxonomy" id="449393"/>
    <lineage>
        <taxon>unclassified sequences</taxon>
        <taxon>metagenomes</taxon>
        <taxon>ecological metagenomes</taxon>
    </lineage>
</organism>